<keyword evidence="15" id="KW-0833">Ubl conjugation pathway</keyword>
<comment type="catalytic activity">
    <reaction evidence="24">
        <text>L-seryl-[protein] + ATP = O-phospho-L-seryl-[protein] + ADP + H(+)</text>
        <dbReference type="Rhea" id="RHEA:17989"/>
        <dbReference type="Rhea" id="RHEA-COMP:9863"/>
        <dbReference type="Rhea" id="RHEA-COMP:11604"/>
        <dbReference type="ChEBI" id="CHEBI:15378"/>
        <dbReference type="ChEBI" id="CHEBI:29999"/>
        <dbReference type="ChEBI" id="CHEBI:30616"/>
        <dbReference type="ChEBI" id="CHEBI:83421"/>
        <dbReference type="ChEBI" id="CHEBI:456216"/>
        <dbReference type="EC" id="2.7.11.1"/>
    </reaction>
</comment>
<dbReference type="RefSeq" id="XP_009066524.1">
    <property type="nucleotide sequence ID" value="XM_009068276.1"/>
</dbReference>
<dbReference type="InterPro" id="IPR036322">
    <property type="entry name" value="WD40_repeat_dom_sf"/>
</dbReference>
<feature type="compositionally biased region" description="Polar residues" evidence="28">
    <location>
        <begin position="236"/>
        <end position="254"/>
    </location>
</feature>
<dbReference type="GO" id="GO:0005524">
    <property type="term" value="F:ATP binding"/>
    <property type="evidence" value="ECO:0007669"/>
    <property type="project" value="UniProtKB-KW"/>
</dbReference>
<feature type="compositionally biased region" description="Polar residues" evidence="28">
    <location>
        <begin position="875"/>
        <end position="885"/>
    </location>
</feature>
<evidence type="ECO:0000256" key="8">
    <source>
        <dbReference type="ARBA" id="ARBA00022553"/>
    </source>
</evidence>
<evidence type="ECO:0000256" key="15">
    <source>
        <dbReference type="ARBA" id="ARBA00022786"/>
    </source>
</evidence>
<dbReference type="GO" id="GO:0005813">
    <property type="term" value="C:centrosome"/>
    <property type="evidence" value="ECO:0007669"/>
    <property type="project" value="UniProtKB-SubCell"/>
</dbReference>
<evidence type="ECO:0000256" key="14">
    <source>
        <dbReference type="ARBA" id="ARBA00022777"/>
    </source>
</evidence>
<feature type="compositionally biased region" description="Low complexity" evidence="28">
    <location>
        <begin position="886"/>
        <end position="901"/>
    </location>
</feature>
<proteinExistence type="inferred from homology"/>
<evidence type="ECO:0000256" key="6">
    <source>
        <dbReference type="ARBA" id="ARBA00022490"/>
    </source>
</evidence>
<comment type="subunit">
    <text evidence="25">Component of the DCX (DDB1-CUL4-X-box) E3 ubiquitin-protein ligase complex, named CUL4A-RBX1-DDB1-DCAF1/VPRBP complex. Interacts with DDB1; the interaction is direct. Also forms a ternary complex with DDA1 and DDB1. Interacts with NF2 (via FERM domain). Component of the EDVP complex, a E3 ligase complex containing DYRK2, EDD/UBR5, DDB1 and DCAF1. Interacts with DYRK2; the interaction is direct. Interacts with RAG1; the interaction is direct. Interacts with LLGL1 and LLGL2. Interacts with histone H3. Interacts with ESR1 and LATS1; probably recruited by LATS1 to promote ESR1 ubiquitination and ubiquitin-mediated proteasomal degradation. Directly interacts with TET1, TET2 and TET3 (via C-terminus). Interacts with CEP78; promoting DCAF1 localization to centrosomes.</text>
</comment>
<dbReference type="PROSITE" id="PS50896">
    <property type="entry name" value="LISH"/>
    <property type="match status" value="1"/>
</dbReference>
<evidence type="ECO:0000256" key="2">
    <source>
        <dbReference type="ARBA" id="ARBA00004300"/>
    </source>
</evidence>
<comment type="similarity">
    <text evidence="4">Belongs to the VPRBP/DCAF1 family.</text>
</comment>
<dbReference type="PANTHER" id="PTHR13129">
    <property type="entry name" value="VPRBP PROTEIN-RELATED"/>
    <property type="match status" value="1"/>
</dbReference>
<dbReference type="Gene3D" id="2.130.10.10">
    <property type="entry name" value="YVTN repeat-like/Quinoprotein amine dehydrogenase"/>
    <property type="match status" value="1"/>
</dbReference>
<dbReference type="KEGG" id="lgi:LOTGIDRAFT_184499"/>
<evidence type="ECO:0000256" key="27">
    <source>
        <dbReference type="ARBA" id="ARBA00078221"/>
    </source>
</evidence>
<dbReference type="PANTHER" id="PTHR13129:SF4">
    <property type="entry name" value="DDB1- AND CUL4-ASSOCIATED FACTOR 1"/>
    <property type="match status" value="1"/>
</dbReference>
<keyword evidence="9" id="KW-0853">WD repeat</keyword>
<dbReference type="SUPFAM" id="SSF50978">
    <property type="entry name" value="WD40 repeat-like"/>
    <property type="match status" value="1"/>
</dbReference>
<dbReference type="Proteomes" id="UP000030746">
    <property type="component" value="Unassembled WGS sequence"/>
</dbReference>
<evidence type="ECO:0000256" key="12">
    <source>
        <dbReference type="ARBA" id="ARBA00022737"/>
    </source>
</evidence>
<keyword evidence="16" id="KW-0067">ATP-binding</keyword>
<dbReference type="FunFam" id="2.130.10.10:FF:000055">
    <property type="entry name" value="DDB1 and CUL4-associated factor 1"/>
    <property type="match status" value="1"/>
</dbReference>
<comment type="pathway">
    <text evidence="3">Protein modification; protein ubiquitination.</text>
</comment>
<dbReference type="InterPro" id="IPR011989">
    <property type="entry name" value="ARM-like"/>
</dbReference>
<evidence type="ECO:0000256" key="23">
    <source>
        <dbReference type="ARBA" id="ARBA00047899"/>
    </source>
</evidence>
<keyword evidence="30" id="KW-1185">Reference proteome</keyword>
<keyword evidence="10" id="KW-0945">Host-virus interaction</keyword>
<dbReference type="HOGENOM" id="CLU_001785_1_0_1"/>
<organism evidence="29 30">
    <name type="scientific">Lottia gigantea</name>
    <name type="common">Giant owl limpet</name>
    <dbReference type="NCBI Taxonomy" id="225164"/>
    <lineage>
        <taxon>Eukaryota</taxon>
        <taxon>Metazoa</taxon>
        <taxon>Spiralia</taxon>
        <taxon>Lophotrochozoa</taxon>
        <taxon>Mollusca</taxon>
        <taxon>Gastropoda</taxon>
        <taxon>Patellogastropoda</taxon>
        <taxon>Lottioidea</taxon>
        <taxon>Lottiidae</taxon>
        <taxon>Lottia</taxon>
    </lineage>
</organism>
<sequence>MSESETELVTEFTSLLENWNSERSSWIGETLIRKLTRLAEIIETETEAYYKLDLDPFDDRHPDRADPNSGLGKCLKLLSKNDQFLNEMVSQYLMRSREDVQRQTVSCRLLLDVMPGVEASILFQETEGLTTKLFEWAEKSPEPLRTYATGLLAVAIKLPEIAADFREKNAHLVPIMLGRLHSLKESQHGNKMKRHFSEINLDKSTSAQQSYSRDCKKVSEKSSLSSFESISNLNVSPYKSSSEDSPNTLSPNRSSIKRRLSPRSDDFLGNKRTRYDSSGNHFPEYSNSSWSDMEHYIIGSYSMSPLSVTMKQRIILQYLIPMGEYQELMGHAFEYNAMNLIFFYIDLKENSDVRLAFEALKYLATLLCHKKFAIEFLQNHGIEKLIEVNRPSIAASGVSLCLYFMSYFEDALERVCLRPEHILRNLVEYALWLLECSHDSSRIHAAMFLSQTFPFKVMLDIFDQQNGLRRLLNAISTLQLLNIEANFENTSEDYIYTMRQTARHVCGAMKRYFESHMVMKAEEIKRSHERSDDPTPAAETAAFKAVKISEESFEENVEILGMFFPIRSHWTPVITFQKLGGIHLLLQLAAMAPEWNSYPGKPETVKAALDVLAVCTVTPKAQSVLLESIPLPNENSSPGISIVISMAEGETLLVAPEVQRSALIILSNCVCGPIERFTGGVGRFMGSGSKKKLNSKAGEDMLSKMWTAVRTNNGVMALLKLLSVKTPITDADAIRALACKTLVGLARSETLRQIISKLPMFNNGQLQMLMKEPILQDKRPEHIKFCKYASELLERVSGKQSKCISASLEEIRRSDIVSQTKIIFQEKELLQLICGHLVSKGYTESANALCKEAKLPALNPSPVLHISTPSLFSPSTSRLPVTRQHSASSSVSAPSLSGQPSPTNSSQSLCSTSGHIKFTLGRHLQTSELNTPKTPHVQSKVKTLIREKENPPTTSTSPCVRMPGKSFNDFDMSLDKIVTEYLRKQHALCPNPVVTCPPMSLFSPHQCPEPRGRTTAPANFTMRLLNRPIFPKHGGLRGSRFDRKFIYSRFRPVKTYKDNDDDGFACCALTPCERYLLLGTFSGEIKMSNIYTEEMGIYNCHSSPVIHMDPARDGKLLLTSTWGTMQDSSLWTWTDDTLENKFTFDDTYAEFSKMTQDKIIGTKDETAHVYDTATGQIIATLYDPNKVNNYKSNIATFSPLDDLILNDGVLWDVRVSKAIHKFDKFNPSISGVFHPSGLEIIINSEVWDARTFHLLNTVPTLDQCQIQFNYSGDVIYATHFDEDPNPEVQPCSPYSSTLRTFDSSDYTSIGTKDLKTKSIFDLSTDKSDCLLAVVENQKFLETSAEESICRLYEVGKRRDDEEDQMEDEEVKVNDDDEDDDDDDDDDDEGDFNIGSDDDLGDLEFDLEDEDDVEYENDEEEDDDDDNGDEDLDFNLHNASSDADDDDA</sequence>
<keyword evidence="6" id="KW-0963">Cytoplasm</keyword>
<evidence type="ECO:0000256" key="26">
    <source>
        <dbReference type="ARBA" id="ARBA00071147"/>
    </source>
</evidence>
<feature type="region of interest" description="Disordered" evidence="28">
    <location>
        <begin position="1358"/>
        <end position="1447"/>
    </location>
</feature>
<dbReference type="GO" id="GO:0006325">
    <property type="term" value="P:chromatin organization"/>
    <property type="evidence" value="ECO:0007669"/>
    <property type="project" value="UniProtKB-KW"/>
</dbReference>
<evidence type="ECO:0000256" key="22">
    <source>
        <dbReference type="ARBA" id="ARBA00023242"/>
    </source>
</evidence>
<feature type="compositionally biased region" description="Acidic residues" evidence="28">
    <location>
        <begin position="1360"/>
        <end position="1432"/>
    </location>
</feature>
<dbReference type="GO" id="GO:0080008">
    <property type="term" value="C:Cul4-RING E3 ubiquitin ligase complex"/>
    <property type="evidence" value="ECO:0007669"/>
    <property type="project" value="TreeGrafter"/>
</dbReference>
<evidence type="ECO:0000256" key="24">
    <source>
        <dbReference type="ARBA" id="ARBA00048679"/>
    </source>
</evidence>
<dbReference type="EMBL" id="KB203854">
    <property type="protein sequence ID" value="ESO82730.1"/>
    <property type="molecule type" value="Genomic_DNA"/>
</dbReference>
<dbReference type="SUPFAM" id="SSF48371">
    <property type="entry name" value="ARM repeat"/>
    <property type="match status" value="1"/>
</dbReference>
<dbReference type="InterPro" id="IPR015943">
    <property type="entry name" value="WD40/YVTN_repeat-like_dom_sf"/>
</dbReference>
<evidence type="ECO:0000256" key="1">
    <source>
        <dbReference type="ARBA" id="ARBA00004123"/>
    </source>
</evidence>
<dbReference type="OrthoDB" id="27563at2759"/>
<feature type="region of interest" description="Disordered" evidence="28">
    <location>
        <begin position="875"/>
        <end position="910"/>
    </location>
</feature>
<evidence type="ECO:0000256" key="5">
    <source>
        <dbReference type="ARBA" id="ARBA00012513"/>
    </source>
</evidence>
<feature type="compositionally biased region" description="Basic and acidic residues" evidence="28">
    <location>
        <begin position="262"/>
        <end position="272"/>
    </location>
</feature>
<keyword evidence="12" id="KW-0677">Repeat</keyword>
<dbReference type="InterPro" id="IPR006594">
    <property type="entry name" value="LisH"/>
</dbReference>
<dbReference type="GO" id="GO:0016567">
    <property type="term" value="P:protein ubiquitination"/>
    <property type="evidence" value="ECO:0007669"/>
    <property type="project" value="UniProtKB-UniPathway"/>
</dbReference>
<evidence type="ECO:0000256" key="11">
    <source>
        <dbReference type="ARBA" id="ARBA00022679"/>
    </source>
</evidence>
<evidence type="ECO:0000256" key="28">
    <source>
        <dbReference type="SAM" id="MobiDB-lite"/>
    </source>
</evidence>
<dbReference type="OMA" id="ECSQDQA"/>
<keyword evidence="7" id="KW-0723">Serine/threonine-protein kinase</keyword>
<keyword evidence="18" id="KW-0007">Acetylation</keyword>
<comment type="subcellular location">
    <subcellularLocation>
        <location evidence="2">Cytoplasm</location>
        <location evidence="2">Cytoskeleton</location>
        <location evidence="2">Microtubule organizing center</location>
        <location evidence="2">Centrosome</location>
    </subcellularLocation>
    <subcellularLocation>
        <location evidence="1">Nucleus</location>
    </subcellularLocation>
</comment>
<evidence type="ECO:0000256" key="25">
    <source>
        <dbReference type="ARBA" id="ARBA00063313"/>
    </source>
</evidence>
<keyword evidence="13" id="KW-0547">Nucleotide-binding</keyword>
<name>V3ZK17_LOTGI</name>
<feature type="region of interest" description="Disordered" evidence="28">
    <location>
        <begin position="236"/>
        <end position="272"/>
    </location>
</feature>
<keyword evidence="11" id="KW-0808">Transferase</keyword>
<dbReference type="InterPro" id="IPR016024">
    <property type="entry name" value="ARM-type_fold"/>
</dbReference>
<keyword evidence="20" id="KW-0804">Transcription</keyword>
<evidence type="ECO:0000256" key="3">
    <source>
        <dbReference type="ARBA" id="ARBA00004906"/>
    </source>
</evidence>
<dbReference type="STRING" id="225164.V3ZK17"/>
<evidence type="ECO:0000256" key="21">
    <source>
        <dbReference type="ARBA" id="ARBA00023212"/>
    </source>
</evidence>
<keyword evidence="17" id="KW-0156">Chromatin regulator</keyword>
<gene>
    <name evidence="29" type="ORF">LOTGIDRAFT_184499</name>
</gene>
<keyword evidence="14" id="KW-0418">Kinase</keyword>
<keyword evidence="21" id="KW-0206">Cytoskeleton</keyword>
<evidence type="ECO:0000256" key="13">
    <source>
        <dbReference type="ARBA" id="ARBA00022741"/>
    </source>
</evidence>
<feature type="non-terminal residue" evidence="29">
    <location>
        <position position="1447"/>
    </location>
</feature>
<dbReference type="SMART" id="SM00667">
    <property type="entry name" value="LisH"/>
    <property type="match status" value="1"/>
</dbReference>
<evidence type="ECO:0000256" key="18">
    <source>
        <dbReference type="ARBA" id="ARBA00022990"/>
    </source>
</evidence>
<evidence type="ECO:0000256" key="16">
    <source>
        <dbReference type="ARBA" id="ARBA00022840"/>
    </source>
</evidence>
<evidence type="ECO:0000256" key="17">
    <source>
        <dbReference type="ARBA" id="ARBA00022853"/>
    </source>
</evidence>
<dbReference type="UniPathway" id="UPA00143"/>
<evidence type="ECO:0000256" key="20">
    <source>
        <dbReference type="ARBA" id="ARBA00023163"/>
    </source>
</evidence>
<dbReference type="Gene3D" id="1.25.10.10">
    <property type="entry name" value="Leucine-rich Repeat Variant"/>
    <property type="match status" value="1"/>
</dbReference>
<dbReference type="GO" id="GO:0004674">
    <property type="term" value="F:protein serine/threonine kinase activity"/>
    <property type="evidence" value="ECO:0007669"/>
    <property type="project" value="UniProtKB-KW"/>
</dbReference>
<reference evidence="29 30" key="1">
    <citation type="journal article" date="2013" name="Nature">
        <title>Insights into bilaterian evolution from three spiralian genomes.</title>
        <authorList>
            <person name="Simakov O."/>
            <person name="Marletaz F."/>
            <person name="Cho S.J."/>
            <person name="Edsinger-Gonzales E."/>
            <person name="Havlak P."/>
            <person name="Hellsten U."/>
            <person name="Kuo D.H."/>
            <person name="Larsson T."/>
            <person name="Lv J."/>
            <person name="Arendt D."/>
            <person name="Savage R."/>
            <person name="Osoegawa K."/>
            <person name="de Jong P."/>
            <person name="Grimwood J."/>
            <person name="Chapman J.A."/>
            <person name="Shapiro H."/>
            <person name="Aerts A."/>
            <person name="Otillar R.P."/>
            <person name="Terry A.Y."/>
            <person name="Boore J.L."/>
            <person name="Grigoriev I.V."/>
            <person name="Lindberg D.R."/>
            <person name="Seaver E.C."/>
            <person name="Weisblat D.A."/>
            <person name="Putnam N.H."/>
            <person name="Rokhsar D.S."/>
        </authorList>
    </citation>
    <scope>NUCLEOTIDE SEQUENCE [LARGE SCALE GENOMIC DNA]</scope>
</reference>
<keyword evidence="8" id="KW-0597">Phosphoprotein</keyword>
<protein>
    <recommendedName>
        <fullName evidence="26">DDB1- and CUL4-associated factor 1</fullName>
        <ecNumber evidence="5">2.7.11.1</ecNumber>
    </recommendedName>
    <alternativeName>
        <fullName evidence="27">Serine/threonine-protein kinase VPRBP</fullName>
    </alternativeName>
</protein>
<dbReference type="GO" id="GO:0005634">
    <property type="term" value="C:nucleus"/>
    <property type="evidence" value="ECO:0007669"/>
    <property type="project" value="UniProtKB-SubCell"/>
</dbReference>
<dbReference type="GeneID" id="20244602"/>
<keyword evidence="19" id="KW-0805">Transcription regulation</keyword>
<dbReference type="InterPro" id="IPR033270">
    <property type="entry name" value="VPRBP/DCAF1"/>
</dbReference>
<evidence type="ECO:0000256" key="4">
    <source>
        <dbReference type="ARBA" id="ARBA00008845"/>
    </source>
</evidence>
<evidence type="ECO:0000313" key="29">
    <source>
        <dbReference type="EMBL" id="ESO82730.1"/>
    </source>
</evidence>
<dbReference type="EC" id="2.7.11.1" evidence="5"/>
<comment type="catalytic activity">
    <reaction evidence="23">
        <text>L-threonyl-[protein] + ATP = O-phospho-L-threonyl-[protein] + ADP + H(+)</text>
        <dbReference type="Rhea" id="RHEA:46608"/>
        <dbReference type="Rhea" id="RHEA-COMP:11060"/>
        <dbReference type="Rhea" id="RHEA-COMP:11605"/>
        <dbReference type="ChEBI" id="CHEBI:15378"/>
        <dbReference type="ChEBI" id="CHEBI:30013"/>
        <dbReference type="ChEBI" id="CHEBI:30616"/>
        <dbReference type="ChEBI" id="CHEBI:61977"/>
        <dbReference type="ChEBI" id="CHEBI:456216"/>
        <dbReference type="EC" id="2.7.11.1"/>
    </reaction>
</comment>
<dbReference type="CTD" id="20244602"/>
<evidence type="ECO:0000256" key="10">
    <source>
        <dbReference type="ARBA" id="ARBA00022581"/>
    </source>
</evidence>
<evidence type="ECO:0000256" key="7">
    <source>
        <dbReference type="ARBA" id="ARBA00022527"/>
    </source>
</evidence>
<evidence type="ECO:0000313" key="30">
    <source>
        <dbReference type="Proteomes" id="UP000030746"/>
    </source>
</evidence>
<accession>V3ZK17</accession>
<keyword evidence="22" id="KW-0539">Nucleus</keyword>
<evidence type="ECO:0000256" key="19">
    <source>
        <dbReference type="ARBA" id="ARBA00023015"/>
    </source>
</evidence>
<evidence type="ECO:0000256" key="9">
    <source>
        <dbReference type="ARBA" id="ARBA00022574"/>
    </source>
</evidence>